<dbReference type="PANTHER" id="PTHR30055">
    <property type="entry name" value="HTH-TYPE TRANSCRIPTIONAL REGULATOR RUTR"/>
    <property type="match status" value="1"/>
</dbReference>
<evidence type="ECO:0000313" key="5">
    <source>
        <dbReference type="Proteomes" id="UP000825886"/>
    </source>
</evidence>
<feature type="DNA-binding region" description="H-T-H motif" evidence="2">
    <location>
        <begin position="29"/>
        <end position="48"/>
    </location>
</feature>
<evidence type="ECO:0000259" key="3">
    <source>
        <dbReference type="PROSITE" id="PS50977"/>
    </source>
</evidence>
<dbReference type="InterPro" id="IPR009057">
    <property type="entry name" value="Homeodomain-like_sf"/>
</dbReference>
<keyword evidence="5" id="KW-1185">Reference proteome</keyword>
<dbReference type="PROSITE" id="PS50977">
    <property type="entry name" value="HTH_TETR_2"/>
    <property type="match status" value="1"/>
</dbReference>
<dbReference type="PRINTS" id="PR00455">
    <property type="entry name" value="HTHTETR"/>
</dbReference>
<dbReference type="PANTHER" id="PTHR30055:SF119">
    <property type="entry name" value="NALC"/>
    <property type="match status" value="1"/>
</dbReference>
<dbReference type="RefSeq" id="WP_222158638.1">
    <property type="nucleotide sequence ID" value="NZ_CP081864.1"/>
</dbReference>
<dbReference type="InterPro" id="IPR050109">
    <property type="entry name" value="HTH-type_TetR-like_transc_reg"/>
</dbReference>
<keyword evidence="1 2" id="KW-0238">DNA-binding</keyword>
<feature type="domain" description="HTH tetR-type" evidence="3">
    <location>
        <begin position="6"/>
        <end position="66"/>
    </location>
</feature>
<dbReference type="Gene3D" id="1.10.357.10">
    <property type="entry name" value="Tetracycline Repressor, domain 2"/>
    <property type="match status" value="1"/>
</dbReference>
<accession>A0ABX9AL46</accession>
<evidence type="ECO:0000256" key="1">
    <source>
        <dbReference type="ARBA" id="ARBA00023125"/>
    </source>
</evidence>
<reference evidence="4 5" key="1">
    <citation type="submission" date="2021-08" db="EMBL/GenBank/DDBJ databases">
        <title>Culture and genomic analysis of Symbiopectobacterium purcellii sp. nov. gen. nov., isolated from the leafhopper Empoasca decipiens.</title>
        <authorList>
            <person name="Nadal-Jimenez P."/>
            <person name="Siozios S."/>
            <person name="Halliday N."/>
            <person name="Camara M."/>
            <person name="Hurst G.D.D."/>
        </authorList>
    </citation>
    <scope>NUCLEOTIDE SEQUENCE [LARGE SCALE GENOMIC DNA]</scope>
    <source>
        <strain evidence="4 5">SyEd1</strain>
    </source>
</reference>
<gene>
    <name evidence="4" type="ORF">K6K13_20675</name>
</gene>
<proteinExistence type="predicted"/>
<dbReference type="InterPro" id="IPR039536">
    <property type="entry name" value="TetR_C_Proteobacteria"/>
</dbReference>
<evidence type="ECO:0000256" key="2">
    <source>
        <dbReference type="PROSITE-ProRule" id="PRU00335"/>
    </source>
</evidence>
<dbReference type="Gene3D" id="1.10.10.60">
    <property type="entry name" value="Homeodomain-like"/>
    <property type="match status" value="1"/>
</dbReference>
<dbReference type="Proteomes" id="UP000825886">
    <property type="component" value="Chromosome"/>
</dbReference>
<name>A0ABX9AL46_9ENTR</name>
<evidence type="ECO:0000313" key="4">
    <source>
        <dbReference type="EMBL" id="QZN95546.1"/>
    </source>
</evidence>
<organism evidence="4 5">
    <name type="scientific">Symbiopectobacterium purcellii</name>
    <dbReference type="NCBI Taxonomy" id="2871826"/>
    <lineage>
        <taxon>Bacteria</taxon>
        <taxon>Pseudomonadati</taxon>
        <taxon>Pseudomonadota</taxon>
        <taxon>Gammaproteobacteria</taxon>
        <taxon>Enterobacterales</taxon>
        <taxon>Enterobacteriaceae</taxon>
    </lineage>
</organism>
<protein>
    <submittedName>
        <fullName evidence="4">TetR/AcrR family transcriptional regulator</fullName>
    </submittedName>
</protein>
<sequence length="204" mass="22667">MRVKSETKRQTILDIATRAFIEQGFNNTSMSEIASRVGGSKSTLYNYFSSKEEIFSAVMASSAKTDIAEAFESLDPKKDIETTLNQFGRNYLSSVLSSGLMAIWRMAISESERSDIGRLFYAEGPQKGWKRLSHYLSKKSDEGILRSSDSWVCAMHLKGLIEAELFLVAALGVDTAPDAKRIEAAVSRAITVFLLAYRVETSRP</sequence>
<dbReference type="InterPro" id="IPR001647">
    <property type="entry name" value="HTH_TetR"/>
</dbReference>
<dbReference type="SUPFAM" id="SSF46689">
    <property type="entry name" value="Homeodomain-like"/>
    <property type="match status" value="1"/>
</dbReference>
<dbReference type="Pfam" id="PF14246">
    <property type="entry name" value="TetR_C_7"/>
    <property type="match status" value="1"/>
</dbReference>
<dbReference type="Pfam" id="PF00440">
    <property type="entry name" value="TetR_N"/>
    <property type="match status" value="1"/>
</dbReference>
<dbReference type="EMBL" id="CP081864">
    <property type="protein sequence ID" value="QZN95546.1"/>
    <property type="molecule type" value="Genomic_DNA"/>
</dbReference>